<dbReference type="PANTHER" id="PTHR37218:SF2">
    <property type="entry name" value="COILED-COIL PROTEIN"/>
    <property type="match status" value="1"/>
</dbReference>
<dbReference type="RefSeq" id="XP_010506507.1">
    <property type="nucleotide sequence ID" value="XM_010508205.2"/>
</dbReference>
<feature type="compositionally biased region" description="Basic residues" evidence="1">
    <location>
        <begin position="1"/>
        <end position="10"/>
    </location>
</feature>
<evidence type="ECO:0000256" key="1">
    <source>
        <dbReference type="SAM" id="MobiDB-lite"/>
    </source>
</evidence>
<feature type="region of interest" description="Disordered" evidence="1">
    <location>
        <begin position="77"/>
        <end position="152"/>
    </location>
</feature>
<dbReference type="Proteomes" id="UP000694864">
    <property type="component" value="Chromosome 4"/>
</dbReference>
<evidence type="ECO:0000313" key="3">
    <source>
        <dbReference type="RefSeq" id="XP_010506507.1"/>
    </source>
</evidence>
<name>A0ABM0YVK0_CAMSA</name>
<feature type="compositionally biased region" description="Basic and acidic residues" evidence="1">
    <location>
        <begin position="107"/>
        <end position="125"/>
    </location>
</feature>
<feature type="compositionally biased region" description="Basic residues" evidence="1">
    <location>
        <begin position="126"/>
        <end position="143"/>
    </location>
</feature>
<sequence length="219" mass="25097">MGGKGKKRREKNYLAAHGGPARLPPPPDRSKQDALPSKLRILMNYTSPSPHDSTKQFVVEKKLKNTKAEVDATVTATATATESDEDDTMVTKGDEKMKKKKKRKRNQMSDRRFEKELAELDGQSKRKERKKKYWEAKKQKKNQVKTEDTLRENFPKHEQIRFGDVVQAPPKLAVVPKQARKSTLSASQERQRLEAIDAYRSRKGWTERPGTQIPAVVMQ</sequence>
<organism evidence="2 3">
    <name type="scientific">Camelina sativa</name>
    <name type="common">False flax</name>
    <name type="synonym">Myagrum sativum</name>
    <dbReference type="NCBI Taxonomy" id="90675"/>
    <lineage>
        <taxon>Eukaryota</taxon>
        <taxon>Viridiplantae</taxon>
        <taxon>Streptophyta</taxon>
        <taxon>Embryophyta</taxon>
        <taxon>Tracheophyta</taxon>
        <taxon>Spermatophyta</taxon>
        <taxon>Magnoliopsida</taxon>
        <taxon>eudicotyledons</taxon>
        <taxon>Gunneridae</taxon>
        <taxon>Pentapetalae</taxon>
        <taxon>rosids</taxon>
        <taxon>malvids</taxon>
        <taxon>Brassicales</taxon>
        <taxon>Brassicaceae</taxon>
        <taxon>Camelineae</taxon>
        <taxon>Camelina</taxon>
    </lineage>
</organism>
<protein>
    <submittedName>
        <fullName evidence="3">Uncharacterized protein LOC104793509 isoform X1</fullName>
    </submittedName>
</protein>
<gene>
    <name evidence="3" type="primary">LOC104793509</name>
</gene>
<dbReference type="GeneID" id="104793509"/>
<reference evidence="3" key="2">
    <citation type="submission" date="2025-08" db="UniProtKB">
        <authorList>
            <consortium name="RefSeq"/>
        </authorList>
    </citation>
    <scope>IDENTIFICATION</scope>
    <source>
        <tissue evidence="3">Leaf</tissue>
    </source>
</reference>
<accession>A0ABM0YVK0</accession>
<keyword evidence="2" id="KW-1185">Reference proteome</keyword>
<evidence type="ECO:0000313" key="2">
    <source>
        <dbReference type="Proteomes" id="UP000694864"/>
    </source>
</evidence>
<dbReference type="PANTHER" id="PTHR37218">
    <property type="entry name" value="COILED-COIL PROTEIN"/>
    <property type="match status" value="1"/>
</dbReference>
<proteinExistence type="predicted"/>
<feature type="region of interest" description="Disordered" evidence="1">
    <location>
        <begin position="1"/>
        <end position="37"/>
    </location>
</feature>
<reference evidence="2" key="1">
    <citation type="journal article" date="2014" name="Nat. Commun.">
        <title>The emerging biofuel crop Camelina sativa retains a highly undifferentiated hexaploid genome structure.</title>
        <authorList>
            <person name="Kagale S."/>
            <person name="Koh C."/>
            <person name="Nixon J."/>
            <person name="Bollina V."/>
            <person name="Clarke W.E."/>
            <person name="Tuteja R."/>
            <person name="Spillane C."/>
            <person name="Robinson S.J."/>
            <person name="Links M.G."/>
            <person name="Clarke C."/>
            <person name="Higgins E.E."/>
            <person name="Huebert T."/>
            <person name="Sharpe A.G."/>
            <person name="Parkin I.A."/>
        </authorList>
    </citation>
    <scope>NUCLEOTIDE SEQUENCE [LARGE SCALE GENOMIC DNA]</scope>
    <source>
        <strain evidence="2">cv. DH55</strain>
    </source>
</reference>